<dbReference type="STRING" id="297318.BK138_22405"/>
<dbReference type="CDD" id="cd00082">
    <property type="entry name" value="HisKA"/>
    <property type="match status" value="1"/>
</dbReference>
<dbReference type="GO" id="GO:0016036">
    <property type="term" value="P:cellular response to phosphate starvation"/>
    <property type="evidence" value="ECO:0007669"/>
    <property type="project" value="TreeGrafter"/>
</dbReference>
<dbReference type="GO" id="GO:0004721">
    <property type="term" value="F:phosphoprotein phosphatase activity"/>
    <property type="evidence" value="ECO:0007669"/>
    <property type="project" value="TreeGrafter"/>
</dbReference>
<keyword evidence="7 14" id="KW-0812">Transmembrane</keyword>
<gene>
    <name evidence="16" type="ORF">BK138_22405</name>
</gene>
<reference evidence="16 17" key="1">
    <citation type="submission" date="2016-11" db="EMBL/GenBank/DDBJ databases">
        <title>Paenibacillus species isolates.</title>
        <authorList>
            <person name="Beno S.M."/>
        </authorList>
    </citation>
    <scope>NUCLEOTIDE SEQUENCE [LARGE SCALE GENOMIC DNA]</scope>
    <source>
        <strain evidence="16 17">FSL R5-0378</strain>
    </source>
</reference>
<feature type="transmembrane region" description="Helical" evidence="14">
    <location>
        <begin position="36"/>
        <end position="59"/>
    </location>
</feature>
<dbReference type="PRINTS" id="PR00344">
    <property type="entry name" value="BCTRLSENSOR"/>
</dbReference>
<evidence type="ECO:0000256" key="4">
    <source>
        <dbReference type="ARBA" id="ARBA00022475"/>
    </source>
</evidence>
<evidence type="ECO:0000259" key="15">
    <source>
        <dbReference type="PROSITE" id="PS50109"/>
    </source>
</evidence>
<dbReference type="FunFam" id="3.30.565.10:FF:000057">
    <property type="entry name" value="Sensor histidine kinase"/>
    <property type="match status" value="1"/>
</dbReference>
<evidence type="ECO:0000256" key="5">
    <source>
        <dbReference type="ARBA" id="ARBA00022553"/>
    </source>
</evidence>
<keyword evidence="9" id="KW-0418">Kinase</keyword>
<evidence type="ECO:0000256" key="8">
    <source>
        <dbReference type="ARBA" id="ARBA00022741"/>
    </source>
</evidence>
<evidence type="ECO:0000313" key="17">
    <source>
        <dbReference type="Proteomes" id="UP000187172"/>
    </source>
</evidence>
<dbReference type="InterPro" id="IPR003594">
    <property type="entry name" value="HATPase_dom"/>
</dbReference>
<dbReference type="GO" id="GO:0000155">
    <property type="term" value="F:phosphorelay sensor kinase activity"/>
    <property type="evidence" value="ECO:0007669"/>
    <property type="project" value="InterPro"/>
</dbReference>
<evidence type="ECO:0000256" key="7">
    <source>
        <dbReference type="ARBA" id="ARBA00022692"/>
    </source>
</evidence>
<evidence type="ECO:0000256" key="14">
    <source>
        <dbReference type="SAM" id="Phobius"/>
    </source>
</evidence>
<keyword evidence="11 14" id="KW-1133">Transmembrane helix</keyword>
<keyword evidence="5" id="KW-0597">Phosphoprotein</keyword>
<evidence type="ECO:0000256" key="10">
    <source>
        <dbReference type="ARBA" id="ARBA00022840"/>
    </source>
</evidence>
<keyword evidence="13 14" id="KW-0472">Membrane</keyword>
<feature type="domain" description="Histidine kinase" evidence="15">
    <location>
        <begin position="122"/>
        <end position="330"/>
    </location>
</feature>
<accession>A0A1R1EK77</accession>
<dbReference type="PROSITE" id="PS50109">
    <property type="entry name" value="HIS_KIN"/>
    <property type="match status" value="1"/>
</dbReference>
<dbReference type="SUPFAM" id="SSF55874">
    <property type="entry name" value="ATPase domain of HSP90 chaperone/DNA topoisomerase II/histidine kinase"/>
    <property type="match status" value="1"/>
</dbReference>
<keyword evidence="8" id="KW-0547">Nucleotide-binding</keyword>
<dbReference type="InterPro" id="IPR005467">
    <property type="entry name" value="His_kinase_dom"/>
</dbReference>
<evidence type="ECO:0000256" key="1">
    <source>
        <dbReference type="ARBA" id="ARBA00000085"/>
    </source>
</evidence>
<dbReference type="GO" id="GO:0005886">
    <property type="term" value="C:plasma membrane"/>
    <property type="evidence" value="ECO:0007669"/>
    <property type="project" value="UniProtKB-SubCell"/>
</dbReference>
<dbReference type="PANTHER" id="PTHR45453:SF2">
    <property type="entry name" value="HISTIDINE KINASE"/>
    <property type="match status" value="1"/>
</dbReference>
<evidence type="ECO:0000256" key="6">
    <source>
        <dbReference type="ARBA" id="ARBA00022679"/>
    </source>
</evidence>
<dbReference type="InterPro" id="IPR004358">
    <property type="entry name" value="Sig_transdc_His_kin-like_C"/>
</dbReference>
<evidence type="ECO:0000256" key="2">
    <source>
        <dbReference type="ARBA" id="ARBA00004651"/>
    </source>
</evidence>
<dbReference type="InterPro" id="IPR050351">
    <property type="entry name" value="BphY/WalK/GraS-like"/>
</dbReference>
<keyword evidence="17" id="KW-1185">Reference proteome</keyword>
<evidence type="ECO:0000256" key="12">
    <source>
        <dbReference type="ARBA" id="ARBA00023012"/>
    </source>
</evidence>
<organism evidence="16 17">
    <name type="scientific">Paenibacillus rhizosphaerae</name>
    <dbReference type="NCBI Taxonomy" id="297318"/>
    <lineage>
        <taxon>Bacteria</taxon>
        <taxon>Bacillati</taxon>
        <taxon>Bacillota</taxon>
        <taxon>Bacilli</taxon>
        <taxon>Bacillales</taxon>
        <taxon>Paenibacillaceae</taxon>
        <taxon>Paenibacillus</taxon>
    </lineage>
</organism>
<dbReference type="SMART" id="SM00387">
    <property type="entry name" value="HATPase_c"/>
    <property type="match status" value="1"/>
</dbReference>
<proteinExistence type="predicted"/>
<dbReference type="AlphaFoldDB" id="A0A1R1EK77"/>
<evidence type="ECO:0000256" key="13">
    <source>
        <dbReference type="ARBA" id="ARBA00023136"/>
    </source>
</evidence>
<dbReference type="PANTHER" id="PTHR45453">
    <property type="entry name" value="PHOSPHATE REGULON SENSOR PROTEIN PHOR"/>
    <property type="match status" value="1"/>
</dbReference>
<evidence type="ECO:0000313" key="16">
    <source>
        <dbReference type="EMBL" id="OMF52207.1"/>
    </source>
</evidence>
<evidence type="ECO:0000256" key="11">
    <source>
        <dbReference type="ARBA" id="ARBA00022989"/>
    </source>
</evidence>
<dbReference type="InterPro" id="IPR003661">
    <property type="entry name" value="HisK_dim/P_dom"/>
</dbReference>
<dbReference type="Proteomes" id="UP000187172">
    <property type="component" value="Unassembled WGS sequence"/>
</dbReference>
<dbReference type="Gene3D" id="3.30.565.10">
    <property type="entry name" value="Histidine kinase-like ATPase, C-terminal domain"/>
    <property type="match status" value="1"/>
</dbReference>
<name>A0A1R1EK77_9BACL</name>
<dbReference type="GO" id="GO:0005524">
    <property type="term" value="F:ATP binding"/>
    <property type="evidence" value="ECO:0007669"/>
    <property type="project" value="UniProtKB-KW"/>
</dbReference>
<keyword evidence="12" id="KW-0902">Two-component regulatory system</keyword>
<keyword evidence="4" id="KW-1003">Cell membrane</keyword>
<keyword evidence="10" id="KW-0067">ATP-binding</keyword>
<comment type="subcellular location">
    <subcellularLocation>
        <location evidence="2">Cell membrane</location>
        <topology evidence="2">Multi-pass membrane protein</topology>
    </subcellularLocation>
</comment>
<dbReference type="InterPro" id="IPR036890">
    <property type="entry name" value="HATPase_C_sf"/>
</dbReference>
<dbReference type="EC" id="2.7.13.3" evidence="3"/>
<keyword evidence="6" id="KW-0808">Transferase</keyword>
<protein>
    <recommendedName>
        <fullName evidence="3">histidine kinase</fullName>
        <ecNumber evidence="3">2.7.13.3</ecNumber>
    </recommendedName>
</protein>
<dbReference type="EMBL" id="MRTP01000007">
    <property type="protein sequence ID" value="OMF52207.1"/>
    <property type="molecule type" value="Genomic_DNA"/>
</dbReference>
<evidence type="ECO:0000256" key="9">
    <source>
        <dbReference type="ARBA" id="ARBA00022777"/>
    </source>
</evidence>
<comment type="catalytic activity">
    <reaction evidence="1">
        <text>ATP + protein L-histidine = ADP + protein N-phospho-L-histidine.</text>
        <dbReference type="EC" id="2.7.13.3"/>
    </reaction>
</comment>
<sequence>MTLKLFIRDHIPLLIFTMLELLAVVAVFWFDGYDHPLTALYGIFLGLFIFAGYLIFRFFSQRLLYMRLSRPFEALNESIAAGGTAPVSQAFNHLLETQYRHYQNLLQTWERKQQEHLTFMNQWVHQMKTPVSVIEMITQGEDDERLLSISEETDRIRRGLEMVLYVSRLETFEQDFSVEPVGLRQAVNETVHELKRYFIRNHVYPEVQVDDGVMVQTDAKWMRFMLEQLLSNAIKYAAGTGSKITVSARTEDDRSLTLEIRDRGVGIPKADLGRVFRPFYTGENGRRFKESTGMGLYLVKEVVDKLGHGIRIESAPGEGTAVRLHFERSQVQVRNR</sequence>
<dbReference type="Pfam" id="PF02518">
    <property type="entry name" value="HATPase_c"/>
    <property type="match status" value="1"/>
</dbReference>
<evidence type="ECO:0000256" key="3">
    <source>
        <dbReference type="ARBA" id="ARBA00012438"/>
    </source>
</evidence>
<feature type="transmembrane region" description="Helical" evidence="14">
    <location>
        <begin position="12"/>
        <end position="30"/>
    </location>
</feature>
<comment type="caution">
    <text evidence="16">The sequence shown here is derived from an EMBL/GenBank/DDBJ whole genome shotgun (WGS) entry which is preliminary data.</text>
</comment>